<dbReference type="GO" id="GO:0003676">
    <property type="term" value="F:nucleic acid binding"/>
    <property type="evidence" value="ECO:0007669"/>
    <property type="project" value="InterPro"/>
</dbReference>
<dbReference type="PANTHER" id="PTHR47331:SF1">
    <property type="entry name" value="GAG-LIKE PROTEIN"/>
    <property type="match status" value="1"/>
</dbReference>
<dbReference type="Pfam" id="PF05380">
    <property type="entry name" value="Peptidase_A17"/>
    <property type="match status" value="1"/>
</dbReference>
<dbReference type="PANTHER" id="PTHR47331">
    <property type="entry name" value="PHD-TYPE DOMAIN-CONTAINING PROTEIN"/>
    <property type="match status" value="1"/>
</dbReference>
<evidence type="ECO:0000313" key="2">
    <source>
        <dbReference type="EMBL" id="KPJ16510.1"/>
    </source>
</evidence>
<dbReference type="GO" id="GO:0042575">
    <property type="term" value="C:DNA polymerase complex"/>
    <property type="evidence" value="ECO:0007669"/>
    <property type="project" value="UniProtKB-ARBA"/>
</dbReference>
<dbReference type="GO" id="GO:0015074">
    <property type="term" value="P:DNA integration"/>
    <property type="evidence" value="ECO:0007669"/>
    <property type="project" value="InterPro"/>
</dbReference>
<dbReference type="SUPFAM" id="SSF56672">
    <property type="entry name" value="DNA/RNA polymerases"/>
    <property type="match status" value="1"/>
</dbReference>
<evidence type="ECO:0000259" key="1">
    <source>
        <dbReference type="PROSITE" id="PS50994"/>
    </source>
</evidence>
<dbReference type="Proteomes" id="UP000053240">
    <property type="component" value="Unassembled WGS sequence"/>
</dbReference>
<name>A0A194RGQ8_PAPMA</name>
<dbReference type="InterPro" id="IPR036397">
    <property type="entry name" value="RNaseH_sf"/>
</dbReference>
<evidence type="ECO:0000313" key="3">
    <source>
        <dbReference type="Proteomes" id="UP000053240"/>
    </source>
</evidence>
<dbReference type="InterPro" id="IPR001584">
    <property type="entry name" value="Integrase_cat-core"/>
</dbReference>
<dbReference type="InterPro" id="IPR012337">
    <property type="entry name" value="RNaseH-like_sf"/>
</dbReference>
<dbReference type="Gene3D" id="3.30.420.10">
    <property type="entry name" value="Ribonuclease H-like superfamily/Ribonuclease H"/>
    <property type="match status" value="1"/>
</dbReference>
<feature type="domain" description="Integrase catalytic" evidence="1">
    <location>
        <begin position="1396"/>
        <end position="1588"/>
    </location>
</feature>
<gene>
    <name evidence="2" type="ORF">RR48_08101</name>
</gene>
<dbReference type="KEGG" id="pmac:106709215"/>
<dbReference type="InParanoid" id="A0A194RGQ8"/>
<sequence>MPESESYGLKELLKKRSTIKGRLTKFKEYLTVLSQIKPVDLTTLQIKEVTLRLAKFQELFSSFDNLQSQIELLSVDDDEQLKERDLLENQFYSSISTAQDILDAIPVTKERFDGSMASAVSGSCSHAINTVKLPTIKLPTFDGNYLKWLEFRDTFDSLINSNDSIPTINKFHYLRSALEGSATVVIKSIEFTTANYKVAWDLLCERYNNKNILINNHLKALYHIEPITRESFKALRYLIDQVSKNLRALGTLGLPTEQWDVLVVFMMSSKLDVTTNRKWEEHKNSLTTLPTLNDFNTFLRNRADVLETTQSTRCDRPDNKSHFKSQHSSKSLVAASTSTVAQKRICSICKNDHRVYLCPTFLEMSLKERQDKTDKLKLCANCLREGHNVNRCRLKGCCRSCKGKHNSLLHIEQENVLTSAPVSLAVSSTKQVLLCTAVVDIVNPQNNVCKPARILLDTGSQSCFITNALKNKLDLSINKINSVNVSGINNIGFNISERCHIQLNSRVSSFTTELDCLVVPNITGTVPSKEIKLHNLKLPLNITLADPEFYEPSEIDILIGADVFWDIIGSQQIKLGPCLPTLQDSKLGWLISGPVGVACSKGKVICNFTQSDLHETMKKFWEVEELPASSKNNSLSLEEQLCETHFVQNTTRLSSGRFSVKMPFKESPEHSLGESFYSARGRFFNLEKKLYKNERTKKHYSDFIKEYQDLGHLSEIERLRFGFYLPHHAVIREQSETSKLRVVFDASAKSSSGKSLNDLQLVGPVVQSDLFSILLRFRIHKFVLTGDIEKMYRQVEIDASQRHLQLILWRESDEQPLKTLQLNTVTYGTASAPFLATRCLLQLAHECQDETIANVLKRDFYVDDLNTGSNTIQELRRIYNGVNDTLKSACFPLRKFRTNCPELFNSKDNVCEVRDWNKESTVLGLNWSPKSDMLFFCANMKVQDIVTKRIVTSMTCRIFDPLGLLSACIIKCKIFLQQLWINKIGWDDPIPSDDSRKWSDFMRSLSRLSSIKIPRHVIQFVECEIDLHCFVDAAQHAYGATVYLRAIDKEGQIHIQLLCAKARVTPLKALTIPRLELCGALLGARLCDKVLESLPCNIRSKTIWTDSTIVLGWLRTQSRNLKTFVMNRVNEINELTQGFTWMHVPTDQNPADLASRGVDPQQLQDSTLWWRGPSFLLKEESEWPKQSSISINNLPELKVFTVNEGKIDTKGCSLIDFNKYSRFDKLKRIVAYILRFINKCRKTAIQKTGAPDIEELDKSLNLLVRQAQFESFATEINNISNNKKLNHKSRLLSLDPFVDSEGILRVGGRLQNSNFNFDKKHPILLDGKHHLSLLLMRHEHIRLFHAGPQLLLAAVREEFWPIGGRNLARNVTRKCVICTRMRGSVIKPIMGTLPAARVSPSFVFEACGVDFAGPFAISSKKGRGNNITKCFLALFVCLQTKALHLETVSSMSTDAFLLCLRRFVSRRGKPHVIYCDNGTNFVGAKNELGRVIRASRQSVSDYANNEKIKFVFSPAYAPHFGGIWEAGIKSAKGHLKRVIGNASLTFEELATLFAQIEAILNSRPLTPLSSDPSDLYPLTPGHFLIGRPLVSVPSLPVTSTRPNRYEAIEKMRQHFWDRWRKEFIAELQERTKWKTRQQDLAVGDMVVLKEDNLPPLLWRLGRVLQLFTGPDGVNRVADIKTSRGTIRRAFNKICLLPKMQD</sequence>
<protein>
    <recommendedName>
        <fullName evidence="1">Integrase catalytic domain-containing protein</fullName>
    </recommendedName>
</protein>
<dbReference type="InterPro" id="IPR005312">
    <property type="entry name" value="DUF1759"/>
</dbReference>
<dbReference type="GO" id="GO:0071897">
    <property type="term" value="P:DNA biosynthetic process"/>
    <property type="evidence" value="ECO:0007669"/>
    <property type="project" value="UniProtKB-ARBA"/>
</dbReference>
<dbReference type="InterPro" id="IPR043502">
    <property type="entry name" value="DNA/RNA_pol_sf"/>
</dbReference>
<proteinExistence type="predicted"/>
<dbReference type="EMBL" id="KQ460211">
    <property type="protein sequence ID" value="KPJ16510.1"/>
    <property type="molecule type" value="Genomic_DNA"/>
</dbReference>
<reference evidence="2 3" key="1">
    <citation type="journal article" date="2015" name="Nat. Commun.">
        <title>Outbred genome sequencing and CRISPR/Cas9 gene editing in butterflies.</title>
        <authorList>
            <person name="Li X."/>
            <person name="Fan D."/>
            <person name="Zhang W."/>
            <person name="Liu G."/>
            <person name="Zhang L."/>
            <person name="Zhao L."/>
            <person name="Fang X."/>
            <person name="Chen L."/>
            <person name="Dong Y."/>
            <person name="Chen Y."/>
            <person name="Ding Y."/>
            <person name="Zhao R."/>
            <person name="Feng M."/>
            <person name="Zhu Y."/>
            <person name="Feng Y."/>
            <person name="Jiang X."/>
            <person name="Zhu D."/>
            <person name="Xiang H."/>
            <person name="Feng X."/>
            <person name="Li S."/>
            <person name="Wang J."/>
            <person name="Zhang G."/>
            <person name="Kronforst M.R."/>
            <person name="Wang W."/>
        </authorList>
    </citation>
    <scope>NUCLEOTIDE SEQUENCE [LARGE SCALE GENOMIC DNA]</scope>
    <source>
        <strain evidence="2">Ya'a_city_454_Pm</strain>
        <tissue evidence="2">Whole body</tissue>
    </source>
</reference>
<dbReference type="Pfam" id="PF03564">
    <property type="entry name" value="DUF1759"/>
    <property type="match status" value="1"/>
</dbReference>
<dbReference type="Pfam" id="PF18701">
    <property type="entry name" value="DUF5641"/>
    <property type="match status" value="1"/>
</dbReference>
<keyword evidence="3" id="KW-1185">Reference proteome</keyword>
<accession>A0A194RGQ8</accession>
<dbReference type="PROSITE" id="PS50994">
    <property type="entry name" value="INTEGRASE"/>
    <property type="match status" value="1"/>
</dbReference>
<dbReference type="InterPro" id="IPR008042">
    <property type="entry name" value="Retrotrans_Pao"/>
</dbReference>
<dbReference type="STRING" id="76193.A0A194RGQ8"/>
<dbReference type="SUPFAM" id="SSF53098">
    <property type="entry name" value="Ribonuclease H-like"/>
    <property type="match status" value="1"/>
</dbReference>
<organism evidence="2 3">
    <name type="scientific">Papilio machaon</name>
    <name type="common">Old World swallowtail butterfly</name>
    <dbReference type="NCBI Taxonomy" id="76193"/>
    <lineage>
        <taxon>Eukaryota</taxon>
        <taxon>Metazoa</taxon>
        <taxon>Ecdysozoa</taxon>
        <taxon>Arthropoda</taxon>
        <taxon>Hexapoda</taxon>
        <taxon>Insecta</taxon>
        <taxon>Pterygota</taxon>
        <taxon>Neoptera</taxon>
        <taxon>Endopterygota</taxon>
        <taxon>Lepidoptera</taxon>
        <taxon>Glossata</taxon>
        <taxon>Ditrysia</taxon>
        <taxon>Papilionoidea</taxon>
        <taxon>Papilionidae</taxon>
        <taxon>Papilioninae</taxon>
        <taxon>Papilio</taxon>
    </lineage>
</organism>
<dbReference type="InterPro" id="IPR040676">
    <property type="entry name" value="DUF5641"/>
</dbReference>